<dbReference type="EMBL" id="CACRTZ010000004">
    <property type="protein sequence ID" value="VYT88433.1"/>
    <property type="molecule type" value="Genomic_DNA"/>
</dbReference>
<evidence type="ECO:0000313" key="1">
    <source>
        <dbReference type="EMBL" id="VYT88433.1"/>
    </source>
</evidence>
<name>A0A6N3ACK2_9ENTR</name>
<dbReference type="SUPFAM" id="SSF47240">
    <property type="entry name" value="Ferritin-like"/>
    <property type="match status" value="1"/>
</dbReference>
<dbReference type="RefSeq" id="WP_156564933.1">
    <property type="nucleotide sequence ID" value="NZ_CACRTZ010000004.1"/>
</dbReference>
<dbReference type="AlphaFoldDB" id="A0A6N3ACK2"/>
<accession>A0A6N3ACK2</accession>
<dbReference type="InterPro" id="IPR012347">
    <property type="entry name" value="Ferritin-like"/>
</dbReference>
<protein>
    <submittedName>
        <fullName evidence="1">Uncharacterized protein</fullName>
    </submittedName>
</protein>
<reference evidence="1" key="1">
    <citation type="submission" date="2019-11" db="EMBL/GenBank/DDBJ databases">
        <authorList>
            <person name="Feng L."/>
        </authorList>
    </citation>
    <scope>NUCLEOTIDE SEQUENCE</scope>
    <source>
        <strain evidence="1">EMassiliensisLFYP7</strain>
    </source>
</reference>
<dbReference type="Pfam" id="PF05974">
    <property type="entry name" value="DUF892"/>
    <property type="match status" value="1"/>
</dbReference>
<dbReference type="InterPro" id="IPR010287">
    <property type="entry name" value="DUF892_YciF-like"/>
</dbReference>
<dbReference type="Gene3D" id="1.20.1260.10">
    <property type="match status" value="1"/>
</dbReference>
<proteinExistence type="predicted"/>
<dbReference type="InterPro" id="IPR009078">
    <property type="entry name" value="Ferritin-like_SF"/>
</dbReference>
<sequence length="169" mass="18964">MTSQLDNYHDWLRDAHAMEKQAESMLTAQSKRIDNYPDLRARIEQHLRETQNQIVLLEEVMDRNNIDRSVIKDATSKMAAMGQAFGGMFAPDEIVKGAISSYVFEQFEIACYTSLIAAAVKVGDTAGAETLKKILVEEQAMADWALQHLPDVTSQFLLRDEADGVEAKK</sequence>
<gene>
    <name evidence="1" type="ORF">EMLFYP7_00862</name>
</gene>
<organism evidence="1">
    <name type="scientific">Phytobacter massiliensis</name>
    <dbReference type="NCBI Taxonomy" id="1485952"/>
    <lineage>
        <taxon>Bacteria</taxon>
        <taxon>Pseudomonadati</taxon>
        <taxon>Pseudomonadota</taxon>
        <taxon>Gammaproteobacteria</taxon>
        <taxon>Enterobacterales</taxon>
        <taxon>Enterobacteriaceae</taxon>
        <taxon>Phytobacter</taxon>
    </lineage>
</organism>